<keyword evidence="6" id="KW-0687">Ribonucleoprotein</keyword>
<keyword evidence="3" id="KW-0809">Transit peptide</keyword>
<keyword evidence="4 8" id="KW-0689">Ribosomal protein</keyword>
<protein>
    <recommendedName>
        <fullName evidence="7">Large ribosomal subunit protein bL32m</fullName>
    </recommendedName>
</protein>
<reference evidence="8" key="1">
    <citation type="journal article" date="2014" name="PLoS Genet.">
        <title>Signature Gene Expression Reveals Novel Clues to the Molecular Mechanisms of Dimorphic Transition in Penicillium marneffei.</title>
        <authorList>
            <person name="Yang E."/>
            <person name="Wang G."/>
            <person name="Cai J."/>
            <person name="Woo P.C."/>
            <person name="Lau S.K."/>
            <person name="Yuen K.-Y."/>
            <person name="Chow W.-N."/>
            <person name="Lin X."/>
        </authorList>
    </citation>
    <scope>NUCLEOTIDE SEQUENCE [LARGE SCALE GENOMIC DNA]</scope>
    <source>
        <strain evidence="8">PM1</strain>
    </source>
</reference>
<feature type="non-terminal residue" evidence="8">
    <location>
        <position position="1"/>
    </location>
</feature>
<evidence type="ECO:0000256" key="3">
    <source>
        <dbReference type="ARBA" id="ARBA00022946"/>
    </source>
</evidence>
<evidence type="ECO:0000256" key="1">
    <source>
        <dbReference type="ARBA" id="ARBA00004173"/>
    </source>
</evidence>
<comment type="similarity">
    <text evidence="2">Belongs to the bacterial ribosomal protein bL32 family.</text>
</comment>
<evidence type="ECO:0000256" key="6">
    <source>
        <dbReference type="ARBA" id="ARBA00023274"/>
    </source>
</evidence>
<keyword evidence="5" id="KW-0496">Mitochondrion</keyword>
<proteinExistence type="inferred from homology"/>
<dbReference type="InterPro" id="IPR011332">
    <property type="entry name" value="Ribosomal_zn-bd"/>
</dbReference>
<evidence type="ECO:0000313" key="8">
    <source>
        <dbReference type="EMBL" id="KFX44798.1"/>
    </source>
</evidence>
<dbReference type="PANTHER" id="PTHR21026">
    <property type="entry name" value="39S RIBOSOMAL PROTEIN L32, MITOCHONDRIAL"/>
    <property type="match status" value="1"/>
</dbReference>
<gene>
    <name evidence="8" type="ORF">GQ26_0260640</name>
</gene>
<dbReference type="SUPFAM" id="SSF57829">
    <property type="entry name" value="Zn-binding ribosomal proteins"/>
    <property type="match status" value="1"/>
</dbReference>
<dbReference type="GO" id="GO:0006412">
    <property type="term" value="P:translation"/>
    <property type="evidence" value="ECO:0007669"/>
    <property type="project" value="InterPro"/>
</dbReference>
<dbReference type="AlphaFoldDB" id="A0A093XHU3"/>
<dbReference type="GO" id="GO:0005762">
    <property type="term" value="C:mitochondrial large ribosomal subunit"/>
    <property type="evidence" value="ECO:0007669"/>
    <property type="project" value="TreeGrafter"/>
</dbReference>
<name>A0A093XHU3_TALMA</name>
<accession>A0A093XHU3</accession>
<comment type="subcellular location">
    <subcellularLocation>
        <location evidence="1">Mitochondrion</location>
    </subcellularLocation>
</comment>
<organism evidence="8">
    <name type="scientific">Talaromyces marneffei PM1</name>
    <dbReference type="NCBI Taxonomy" id="1077442"/>
    <lineage>
        <taxon>Eukaryota</taxon>
        <taxon>Fungi</taxon>
        <taxon>Dikarya</taxon>
        <taxon>Ascomycota</taxon>
        <taxon>Pezizomycotina</taxon>
        <taxon>Eurotiomycetes</taxon>
        <taxon>Eurotiomycetidae</taxon>
        <taxon>Eurotiales</taxon>
        <taxon>Trichocomaceae</taxon>
        <taxon>Talaromyces</taxon>
        <taxon>Talaromyces sect. Talaromyces</taxon>
    </lineage>
</organism>
<evidence type="ECO:0000256" key="2">
    <source>
        <dbReference type="ARBA" id="ARBA00008560"/>
    </source>
</evidence>
<dbReference type="NCBIfam" id="TIGR01031">
    <property type="entry name" value="rpmF_bact"/>
    <property type="match status" value="1"/>
</dbReference>
<evidence type="ECO:0000256" key="4">
    <source>
        <dbReference type="ARBA" id="ARBA00022980"/>
    </source>
</evidence>
<evidence type="ECO:0000256" key="5">
    <source>
        <dbReference type="ARBA" id="ARBA00023128"/>
    </source>
</evidence>
<dbReference type="HAMAP" id="MF_00340">
    <property type="entry name" value="Ribosomal_bL32"/>
    <property type="match status" value="1"/>
</dbReference>
<evidence type="ECO:0000256" key="7">
    <source>
        <dbReference type="ARBA" id="ARBA00039935"/>
    </source>
</evidence>
<dbReference type="InterPro" id="IPR051991">
    <property type="entry name" value="Mitoribosomal_protein_bL32"/>
</dbReference>
<dbReference type="PANTHER" id="PTHR21026:SF2">
    <property type="entry name" value="LARGE RIBOSOMAL SUBUNIT PROTEIN BL32M"/>
    <property type="match status" value="1"/>
</dbReference>
<dbReference type="HOGENOM" id="CLU_1227400_0_0_1"/>
<dbReference type="Pfam" id="PF01783">
    <property type="entry name" value="Ribosomal_L32p"/>
    <property type="match status" value="1"/>
</dbReference>
<dbReference type="EMBL" id="JPOX01000026">
    <property type="protein sequence ID" value="KFX44798.1"/>
    <property type="molecule type" value="Genomic_DNA"/>
</dbReference>
<dbReference type="InterPro" id="IPR002677">
    <property type="entry name" value="Ribosomal_bL32"/>
</dbReference>
<dbReference type="GO" id="GO:0003735">
    <property type="term" value="F:structural constituent of ribosome"/>
    <property type="evidence" value="ECO:0007669"/>
    <property type="project" value="InterPro"/>
</dbReference>
<comment type="caution">
    <text evidence="8">The sequence shown here is derived from an EMBL/GenBank/DDBJ whole genome shotgun (WGS) entry which is preliminary data.</text>
</comment>
<sequence>TGYCSNCPTKTFRSCPTQVESRKLKGSRLHAKFPRRAVVCRLPNTSSRVCVTLLVRDLGPLDWLPWPFPQLFLASSTPTSDRFPSKITTMAVRHISALPFLSSFTSPVLRQSQRWTTIYYQRAVLLQGLPVLSGYIANEVPSFLAGLWESVLRAVPKKKTSHMKKRHRQMAGKALKDVKSLSKCPSCGEPKRSHVLCPTCVKDIKDQWAQAAIEKQRAADAAATRF</sequence>